<keyword evidence="1" id="KW-0732">Signal</keyword>
<accession>A0ABY8FPA3</accession>
<name>A0ABY8FPA3_9SPHN</name>
<dbReference type="RefSeq" id="WP_278015598.1">
    <property type="nucleotide sequence ID" value="NZ_CP121106.1"/>
</dbReference>
<evidence type="ECO:0000256" key="1">
    <source>
        <dbReference type="SAM" id="SignalP"/>
    </source>
</evidence>
<keyword evidence="3" id="KW-1185">Reference proteome</keyword>
<dbReference type="EMBL" id="CP121106">
    <property type="protein sequence ID" value="WFL76839.1"/>
    <property type="molecule type" value="Genomic_DNA"/>
</dbReference>
<gene>
    <name evidence="2" type="ORF">P7228_12655</name>
</gene>
<feature type="signal peptide" evidence="1">
    <location>
        <begin position="1"/>
        <end position="25"/>
    </location>
</feature>
<dbReference type="Proteomes" id="UP001215827">
    <property type="component" value="Chromosome"/>
</dbReference>
<feature type="chain" id="PRO_5047313219" evidence="1">
    <location>
        <begin position="26"/>
        <end position="153"/>
    </location>
</feature>
<sequence>MTILKKAALGLAAVSTLAWPGVASADAVTSNAENIRKLDIMLMVTSLRCRTGPHNFQADYQTFSRTHLSTLNRAAAQLQGDLSRRHGAKGAKRALDRISVTMANQYGTGHPWLECAALKKVTRDLTAERDVGRFSTAATELLDHRPTTRWAAL</sequence>
<evidence type="ECO:0000313" key="2">
    <source>
        <dbReference type="EMBL" id="WFL76839.1"/>
    </source>
</evidence>
<protein>
    <submittedName>
        <fullName evidence="2">S-adenosyl-L-homocysteine hydrolase</fullName>
    </submittedName>
</protein>
<keyword evidence="2" id="KW-0378">Hydrolase</keyword>
<evidence type="ECO:0000313" key="3">
    <source>
        <dbReference type="Proteomes" id="UP001215827"/>
    </source>
</evidence>
<proteinExistence type="predicted"/>
<dbReference type="GO" id="GO:0016787">
    <property type="term" value="F:hydrolase activity"/>
    <property type="evidence" value="ECO:0007669"/>
    <property type="project" value="UniProtKB-KW"/>
</dbReference>
<organism evidence="2 3">
    <name type="scientific">Altererythrobacter arenosus</name>
    <dbReference type="NCBI Taxonomy" id="3032592"/>
    <lineage>
        <taxon>Bacteria</taxon>
        <taxon>Pseudomonadati</taxon>
        <taxon>Pseudomonadota</taxon>
        <taxon>Alphaproteobacteria</taxon>
        <taxon>Sphingomonadales</taxon>
        <taxon>Erythrobacteraceae</taxon>
        <taxon>Altererythrobacter</taxon>
    </lineage>
</organism>
<reference evidence="2 3" key="1">
    <citation type="submission" date="2023-03" db="EMBL/GenBank/DDBJ databases">
        <title>Altererythrobacter sp. CAU 1644 isolated from sand.</title>
        <authorList>
            <person name="Kim W."/>
        </authorList>
    </citation>
    <scope>NUCLEOTIDE SEQUENCE [LARGE SCALE GENOMIC DNA]</scope>
    <source>
        <strain evidence="2 3">CAU 1644</strain>
    </source>
</reference>